<dbReference type="PROSITE" id="PS51898">
    <property type="entry name" value="TYR_RECOMBINASE"/>
    <property type="match status" value="1"/>
</dbReference>
<dbReference type="Proteomes" id="UP000000212">
    <property type="component" value="Chromosome"/>
</dbReference>
<dbReference type="eggNOG" id="COG0582">
    <property type="taxonomic scope" value="Bacteria"/>
</dbReference>
<feature type="domain" description="Tyr recombinase" evidence="2">
    <location>
        <begin position="1"/>
        <end position="112"/>
    </location>
</feature>
<proteinExistence type="predicted"/>
<dbReference type="PANTHER" id="PTHR30349:SF64">
    <property type="entry name" value="PROPHAGE INTEGRASE INTD-RELATED"/>
    <property type="match status" value="1"/>
</dbReference>
<reference evidence="4" key="1">
    <citation type="journal article" date="2013" name="Genome Announc.">
        <title>Complete Chromosome Sequence of Carnobacterium maltaromaticum LMA 28.</title>
        <authorList>
            <person name="Cailliez-Grimal C."/>
            <person name="Chaillou S."/>
            <person name="Anba-Mondoloni J."/>
            <person name="Loux V."/>
            <person name="Afzal M.I."/>
            <person name="Rahman A."/>
            <person name="Kergourlay G."/>
            <person name="Champomier-Verges M.C."/>
            <person name="Zagorec M."/>
            <person name="Dalgaard P."/>
            <person name="Leisner J.J."/>
            <person name="Prevost H."/>
            <person name="Revol-Junelles A.M."/>
            <person name="Borges F."/>
        </authorList>
    </citation>
    <scope>NUCLEOTIDE SEQUENCE</scope>
    <source>
        <strain evidence="4">LMA28</strain>
    </source>
</reference>
<dbReference type="GO" id="GO:0003677">
    <property type="term" value="F:DNA binding"/>
    <property type="evidence" value="ECO:0007669"/>
    <property type="project" value="InterPro"/>
</dbReference>
<dbReference type="HOGENOM" id="CLU_1790922_0_0_9"/>
<dbReference type="KEGG" id="cml:BN424_1484"/>
<dbReference type="AlphaFoldDB" id="K8E3S6"/>
<dbReference type="InterPro" id="IPR050090">
    <property type="entry name" value="Tyrosine_recombinase_XerCD"/>
</dbReference>
<dbReference type="Gene3D" id="1.10.443.10">
    <property type="entry name" value="Intergrase catalytic core"/>
    <property type="match status" value="1"/>
</dbReference>
<keyword evidence="4" id="KW-1185">Reference proteome</keyword>
<organism evidence="3 4">
    <name type="scientific">Carnobacterium maltaromaticum LMA28</name>
    <dbReference type="NCBI Taxonomy" id="1234679"/>
    <lineage>
        <taxon>Bacteria</taxon>
        <taxon>Bacillati</taxon>
        <taxon>Bacillota</taxon>
        <taxon>Bacilli</taxon>
        <taxon>Lactobacillales</taxon>
        <taxon>Carnobacteriaceae</taxon>
        <taxon>Carnobacterium</taxon>
    </lineage>
</organism>
<sequence>MREVSLSKKAVNIIDSFTELNKYLNTDYLFTTSKGTPFQLNAINTYLRKLSKQLEIDKPLSSHIFRHTHISKLAEIGSPLYAIQDRVGHENSKITESIYLHVTKGVKEKLNRDIELL</sequence>
<dbReference type="SUPFAM" id="SSF56349">
    <property type="entry name" value="DNA breaking-rejoining enzymes"/>
    <property type="match status" value="1"/>
</dbReference>
<dbReference type="InterPro" id="IPR013762">
    <property type="entry name" value="Integrase-like_cat_sf"/>
</dbReference>
<evidence type="ECO:0000259" key="2">
    <source>
        <dbReference type="PROSITE" id="PS51898"/>
    </source>
</evidence>
<accession>K8E3S6</accession>
<protein>
    <submittedName>
        <fullName evidence="3">Phage integrase family protein</fullName>
    </submittedName>
</protein>
<name>K8E3S6_CARML</name>
<dbReference type="EMBL" id="HE999757">
    <property type="protein sequence ID" value="CCO10925.2"/>
    <property type="molecule type" value="Genomic_DNA"/>
</dbReference>
<dbReference type="OrthoDB" id="9803188at2"/>
<evidence type="ECO:0000313" key="3">
    <source>
        <dbReference type="EMBL" id="CCO10925.2"/>
    </source>
</evidence>
<dbReference type="GO" id="GO:0015074">
    <property type="term" value="P:DNA integration"/>
    <property type="evidence" value="ECO:0007669"/>
    <property type="project" value="InterPro"/>
</dbReference>
<dbReference type="Pfam" id="PF00589">
    <property type="entry name" value="Phage_integrase"/>
    <property type="match status" value="1"/>
</dbReference>
<dbReference type="STRING" id="1234679.BN424_1484"/>
<dbReference type="GO" id="GO:0006310">
    <property type="term" value="P:DNA recombination"/>
    <property type="evidence" value="ECO:0007669"/>
    <property type="project" value="UniProtKB-KW"/>
</dbReference>
<keyword evidence="1" id="KW-0233">DNA recombination</keyword>
<evidence type="ECO:0000313" key="4">
    <source>
        <dbReference type="Proteomes" id="UP000000212"/>
    </source>
</evidence>
<dbReference type="InterPro" id="IPR002104">
    <property type="entry name" value="Integrase_catalytic"/>
</dbReference>
<dbReference type="InterPro" id="IPR011010">
    <property type="entry name" value="DNA_brk_join_enz"/>
</dbReference>
<evidence type="ECO:0000256" key="1">
    <source>
        <dbReference type="ARBA" id="ARBA00023172"/>
    </source>
</evidence>
<gene>
    <name evidence="3" type="ORF">BN424_1484</name>
</gene>
<dbReference type="PANTHER" id="PTHR30349">
    <property type="entry name" value="PHAGE INTEGRASE-RELATED"/>
    <property type="match status" value="1"/>
</dbReference>